<keyword evidence="1" id="KW-0805">Transcription regulation</keyword>
<dbReference type="InterPro" id="IPR009057">
    <property type="entry name" value="Homeodomain-like_sf"/>
</dbReference>
<evidence type="ECO:0000256" key="1">
    <source>
        <dbReference type="ARBA" id="ARBA00023015"/>
    </source>
</evidence>
<dbReference type="RefSeq" id="WP_015562217.1">
    <property type="nucleotide sequence ID" value="NZ_UGPP01000001.1"/>
</dbReference>
<dbReference type="PANTHER" id="PTHR43280">
    <property type="entry name" value="ARAC-FAMILY TRANSCRIPTIONAL REGULATOR"/>
    <property type="match status" value="1"/>
</dbReference>
<dbReference type="Gene3D" id="1.10.10.60">
    <property type="entry name" value="Homeodomain-like"/>
    <property type="match status" value="2"/>
</dbReference>
<accession>A0A378NRR4</accession>
<sequence>MKHDSYNEQRERGNFSFPVEYHYVTNHHPRYNMPYHWHIQYEIIRVLEGKIVISIDENEYTASAGDIIFITDGCVHGGKAFLENTIYECMVFDKKLFETNVGDKNILQKFFEHHLIINSYFNNEYTDIHRTIWTIFDALKTKSSGYEFIVLGCLFNFFGLVLKHNLYTKSFTNFISSNQKNIHKLKKAFHLIETSYSQPLTLEDLANTSGLSPKYFCRFFQSMTNKTPIAYLNYYRIECACSKLISDKDQSITDIAYSCGFNDLSYFIKTFRKYKNTTPNKYIKSYFELTNK</sequence>
<evidence type="ECO:0000256" key="3">
    <source>
        <dbReference type="ARBA" id="ARBA00023163"/>
    </source>
</evidence>
<protein>
    <submittedName>
        <fullName evidence="5">Chb operon repressor</fullName>
    </submittedName>
</protein>
<dbReference type="PROSITE" id="PS00041">
    <property type="entry name" value="HTH_ARAC_FAMILY_1"/>
    <property type="match status" value="2"/>
</dbReference>
<reference evidence="5 6" key="1">
    <citation type="submission" date="2018-06" db="EMBL/GenBank/DDBJ databases">
        <authorList>
            <consortium name="Pathogen Informatics"/>
            <person name="Doyle S."/>
        </authorList>
    </citation>
    <scope>NUCLEOTIDE SEQUENCE [LARGE SCALE GENOMIC DNA]</scope>
    <source>
        <strain evidence="5 6">NCTC10571</strain>
    </source>
</reference>
<dbReference type="InterPro" id="IPR003313">
    <property type="entry name" value="AraC-bd"/>
</dbReference>
<keyword evidence="3" id="KW-0804">Transcription</keyword>
<dbReference type="InterPro" id="IPR014710">
    <property type="entry name" value="RmlC-like_jellyroll"/>
</dbReference>
<evidence type="ECO:0000313" key="6">
    <source>
        <dbReference type="Proteomes" id="UP000255234"/>
    </source>
</evidence>
<evidence type="ECO:0000313" key="5">
    <source>
        <dbReference type="EMBL" id="STY71041.1"/>
    </source>
</evidence>
<dbReference type="InterPro" id="IPR018060">
    <property type="entry name" value="HTH_AraC"/>
</dbReference>
<dbReference type="Pfam" id="PF02311">
    <property type="entry name" value="AraC_binding"/>
    <property type="match status" value="1"/>
</dbReference>
<dbReference type="GO" id="GO:0043565">
    <property type="term" value="F:sequence-specific DNA binding"/>
    <property type="evidence" value="ECO:0007669"/>
    <property type="project" value="InterPro"/>
</dbReference>
<dbReference type="InterPro" id="IPR018062">
    <property type="entry name" value="HTH_AraC-typ_CS"/>
</dbReference>
<feature type="domain" description="HTH araC/xylS-type" evidence="4">
    <location>
        <begin position="186"/>
        <end position="285"/>
    </location>
</feature>
<keyword evidence="2" id="KW-0238">DNA-binding</keyword>
<dbReference type="PANTHER" id="PTHR43280:SF28">
    <property type="entry name" value="HTH-TYPE TRANSCRIPTIONAL ACTIVATOR RHAS"/>
    <property type="match status" value="1"/>
</dbReference>
<organism evidence="5 6">
    <name type="scientific">Megamonas hypermegale</name>
    <dbReference type="NCBI Taxonomy" id="158847"/>
    <lineage>
        <taxon>Bacteria</taxon>
        <taxon>Bacillati</taxon>
        <taxon>Bacillota</taxon>
        <taxon>Negativicutes</taxon>
        <taxon>Selenomonadales</taxon>
        <taxon>Selenomonadaceae</taxon>
        <taxon>Megamonas</taxon>
    </lineage>
</organism>
<dbReference type="CDD" id="cd02208">
    <property type="entry name" value="cupin_RmlC-like"/>
    <property type="match status" value="1"/>
</dbReference>
<gene>
    <name evidence="5" type="primary">chbR</name>
    <name evidence="5" type="ORF">NCTC10571_01193</name>
</gene>
<dbReference type="PROSITE" id="PS01124">
    <property type="entry name" value="HTH_ARAC_FAMILY_2"/>
    <property type="match status" value="1"/>
</dbReference>
<dbReference type="Gene3D" id="2.60.120.10">
    <property type="entry name" value="Jelly Rolls"/>
    <property type="match status" value="1"/>
</dbReference>
<dbReference type="InterPro" id="IPR020449">
    <property type="entry name" value="Tscrpt_reg_AraC-type_HTH"/>
</dbReference>
<dbReference type="InterPro" id="IPR037923">
    <property type="entry name" value="HTH-like"/>
</dbReference>
<dbReference type="SMART" id="SM00342">
    <property type="entry name" value="HTH_ARAC"/>
    <property type="match status" value="1"/>
</dbReference>
<dbReference type="Proteomes" id="UP000255234">
    <property type="component" value="Unassembled WGS sequence"/>
</dbReference>
<proteinExistence type="predicted"/>
<dbReference type="AlphaFoldDB" id="A0A378NRR4"/>
<name>A0A378NRR4_9FIRM</name>
<dbReference type="Pfam" id="PF12833">
    <property type="entry name" value="HTH_18"/>
    <property type="match status" value="1"/>
</dbReference>
<evidence type="ECO:0000256" key="2">
    <source>
        <dbReference type="ARBA" id="ARBA00023125"/>
    </source>
</evidence>
<evidence type="ECO:0000259" key="4">
    <source>
        <dbReference type="PROSITE" id="PS01124"/>
    </source>
</evidence>
<dbReference type="GO" id="GO:0003700">
    <property type="term" value="F:DNA-binding transcription factor activity"/>
    <property type="evidence" value="ECO:0007669"/>
    <property type="project" value="InterPro"/>
</dbReference>
<dbReference type="EMBL" id="UGPP01000001">
    <property type="protein sequence ID" value="STY71041.1"/>
    <property type="molecule type" value="Genomic_DNA"/>
</dbReference>
<dbReference type="PRINTS" id="PR00032">
    <property type="entry name" value="HTHARAC"/>
</dbReference>
<dbReference type="SUPFAM" id="SSF46689">
    <property type="entry name" value="Homeodomain-like"/>
    <property type="match status" value="2"/>
</dbReference>
<dbReference type="SUPFAM" id="SSF51215">
    <property type="entry name" value="Regulatory protein AraC"/>
    <property type="match status" value="1"/>
</dbReference>